<reference evidence="1" key="2">
    <citation type="submission" date="2020-09" db="EMBL/GenBank/DDBJ databases">
        <authorList>
            <person name="Sun Q."/>
            <person name="Zhou Y."/>
        </authorList>
    </citation>
    <scope>NUCLEOTIDE SEQUENCE</scope>
    <source>
        <strain evidence="1">CGMCC 1.12195</strain>
    </source>
</reference>
<sequence length="160" mass="18853">MKRYDYTTEWFYESKISTEIVNHLNAMGYTFEKDNSDKIQNKGEDIVAVKHNTRWVIEVKGYPANVITRGKRKGEPKKTRPDDQAKIWFGKALVGCMKFYRRHCNKQEKLKLAIALPKKKVYMDLAKEFSLFFRNFHINFFVLLVDKRGKIKKINLGAAK</sequence>
<accession>A0A917I0C6</accession>
<evidence type="ECO:0000313" key="2">
    <source>
        <dbReference type="Proteomes" id="UP000660862"/>
    </source>
</evidence>
<evidence type="ECO:0000313" key="1">
    <source>
        <dbReference type="EMBL" id="GGH01493.1"/>
    </source>
</evidence>
<dbReference type="Proteomes" id="UP000660862">
    <property type="component" value="Unassembled WGS sequence"/>
</dbReference>
<dbReference type="RefSeq" id="WP_188508093.1">
    <property type="nucleotide sequence ID" value="NZ_BMER01000006.1"/>
</dbReference>
<protein>
    <submittedName>
        <fullName evidence="1">Uncharacterized protein</fullName>
    </submittedName>
</protein>
<reference evidence="1" key="1">
    <citation type="journal article" date="2014" name="Int. J. Syst. Evol. Microbiol.">
        <title>Complete genome sequence of Corynebacterium casei LMG S-19264T (=DSM 44701T), isolated from a smear-ripened cheese.</title>
        <authorList>
            <consortium name="US DOE Joint Genome Institute (JGI-PGF)"/>
            <person name="Walter F."/>
            <person name="Albersmeier A."/>
            <person name="Kalinowski J."/>
            <person name="Ruckert C."/>
        </authorList>
    </citation>
    <scope>NUCLEOTIDE SEQUENCE</scope>
    <source>
        <strain evidence="1">CGMCC 1.12195</strain>
    </source>
</reference>
<dbReference type="EMBL" id="BMER01000006">
    <property type="protein sequence ID" value="GGH01493.1"/>
    <property type="molecule type" value="Genomic_DNA"/>
</dbReference>
<gene>
    <name evidence="1" type="ORF">GCM10007415_42030</name>
</gene>
<proteinExistence type="predicted"/>
<comment type="caution">
    <text evidence="1">The sequence shown here is derived from an EMBL/GenBank/DDBJ whole genome shotgun (WGS) entry which is preliminary data.</text>
</comment>
<dbReference type="AlphaFoldDB" id="A0A917I0C6"/>
<keyword evidence="2" id="KW-1185">Reference proteome</keyword>
<organism evidence="1 2">
    <name type="scientific">Parapedobacter pyrenivorans</name>
    <dbReference type="NCBI Taxonomy" id="1305674"/>
    <lineage>
        <taxon>Bacteria</taxon>
        <taxon>Pseudomonadati</taxon>
        <taxon>Bacteroidota</taxon>
        <taxon>Sphingobacteriia</taxon>
        <taxon>Sphingobacteriales</taxon>
        <taxon>Sphingobacteriaceae</taxon>
        <taxon>Parapedobacter</taxon>
    </lineage>
</organism>
<name>A0A917I0C6_9SPHI</name>